<reference evidence="2" key="1">
    <citation type="journal article" date="2019" name="Int. J. Syst. Evol. Microbiol.">
        <title>The Global Catalogue of Microorganisms (GCM) 10K type strain sequencing project: providing services to taxonomists for standard genome sequencing and annotation.</title>
        <authorList>
            <consortium name="The Broad Institute Genomics Platform"/>
            <consortium name="The Broad Institute Genome Sequencing Center for Infectious Disease"/>
            <person name="Wu L."/>
            <person name="Ma J."/>
        </authorList>
    </citation>
    <scope>NUCLEOTIDE SEQUENCE [LARGE SCALE GENOMIC DNA]</scope>
    <source>
        <strain evidence="2">XZYJ18</strain>
    </source>
</reference>
<dbReference type="EMBL" id="JBHSKG010000020">
    <property type="protein sequence ID" value="MFC5142004.1"/>
    <property type="molecule type" value="Genomic_DNA"/>
</dbReference>
<comment type="caution">
    <text evidence="1">The sequence shown here is derived from an EMBL/GenBank/DDBJ whole genome shotgun (WGS) entry which is preliminary data.</text>
</comment>
<gene>
    <name evidence="1" type="ORF">ACFPK1_27470</name>
</gene>
<name>A0ABV9ZRC7_9PSEU</name>
<organism evidence="1 2">
    <name type="scientific">Actinomycetospora rhizophila</name>
    <dbReference type="NCBI Taxonomy" id="1416876"/>
    <lineage>
        <taxon>Bacteria</taxon>
        <taxon>Bacillati</taxon>
        <taxon>Actinomycetota</taxon>
        <taxon>Actinomycetes</taxon>
        <taxon>Pseudonocardiales</taxon>
        <taxon>Pseudonocardiaceae</taxon>
        <taxon>Actinomycetospora</taxon>
    </lineage>
</organism>
<evidence type="ECO:0000313" key="2">
    <source>
        <dbReference type="Proteomes" id="UP001596175"/>
    </source>
</evidence>
<protein>
    <submittedName>
        <fullName evidence="1">Uncharacterized protein</fullName>
    </submittedName>
</protein>
<evidence type="ECO:0000313" key="1">
    <source>
        <dbReference type="EMBL" id="MFC5142004.1"/>
    </source>
</evidence>
<keyword evidence="2" id="KW-1185">Reference proteome</keyword>
<proteinExistence type="predicted"/>
<accession>A0ABV9ZRC7</accession>
<sequence length="257" mass="27235">MLLNNYAKSERGGSMNVDDRCYSVQLHFAEARLVASLTMIPAQSKAGQGKDGLVALLKETAGPREAGQDPSIAVGARTTDLPNHQLRELMSFLVHEVVQPDRGEVLTDLGGVVEAIGGTSTTYFATLEPVHQEVVDYLLTAPVLPTEQSWAVVRNIAATIMTAGGIGAAALGIVSDSESQAAAGAAFTAAGTTVVAIKKEQPMQLPFVMSAGAAAPPPDDHDNLQRKIAEIQILPLTDPQKNQLIYQISERHYVGPQ</sequence>
<dbReference type="Proteomes" id="UP001596175">
    <property type="component" value="Unassembled WGS sequence"/>
</dbReference>